<dbReference type="Pfam" id="PF13515">
    <property type="entry name" value="FUSC_2"/>
    <property type="match status" value="1"/>
</dbReference>
<feature type="transmembrane region" description="Helical" evidence="5">
    <location>
        <begin position="223"/>
        <end position="244"/>
    </location>
</feature>
<proteinExistence type="predicted"/>
<evidence type="ECO:0000256" key="1">
    <source>
        <dbReference type="ARBA" id="ARBA00004141"/>
    </source>
</evidence>
<keyword evidence="8" id="KW-1185">Reference proteome</keyword>
<accession>A0A2W7NEY8</accession>
<keyword evidence="2 5" id="KW-0812">Transmembrane</keyword>
<evidence type="ECO:0000259" key="6">
    <source>
        <dbReference type="Pfam" id="PF13515"/>
    </source>
</evidence>
<dbReference type="Proteomes" id="UP000248916">
    <property type="component" value="Unassembled WGS sequence"/>
</dbReference>
<sequence>MVGMIEKAKALIATNGAPMPWATVAITCAAIAVPPLVAILTMGRVGAVAFLASLPAHLAAKDEGVPLGALVTLFIGMAGILSLGDPEMALIVAPLLGMMAGICGHFGFARPAIRGLITWTVFTAPIISPDDKPLLLLLYIAAMAWSLAVTRIFGQTHTTGEEEPERDEYALVFGTVMAVGLFLSVFVGGRFFGEHGFWFPLTFVVLCLPPHGELFSRTMKRTIGTVLGTAVAFGIALISHAPWLVLTVGALSLPLAFRFLPSNYTIFTALLTVSVLELLALASEFNQLAMERLTTMGAAAVMTLALGALGAGCLWLWKPDTIRALQNPAD</sequence>
<evidence type="ECO:0000256" key="3">
    <source>
        <dbReference type="ARBA" id="ARBA00022989"/>
    </source>
</evidence>
<dbReference type="EMBL" id="QKZL01000002">
    <property type="protein sequence ID" value="PZX19001.1"/>
    <property type="molecule type" value="Genomic_DNA"/>
</dbReference>
<evidence type="ECO:0000256" key="4">
    <source>
        <dbReference type="ARBA" id="ARBA00023136"/>
    </source>
</evidence>
<organism evidence="7 8">
    <name type="scientific">Palleronia aestuarii</name>
    <dbReference type="NCBI Taxonomy" id="568105"/>
    <lineage>
        <taxon>Bacteria</taxon>
        <taxon>Pseudomonadati</taxon>
        <taxon>Pseudomonadota</taxon>
        <taxon>Alphaproteobacteria</taxon>
        <taxon>Rhodobacterales</taxon>
        <taxon>Roseobacteraceae</taxon>
        <taxon>Palleronia</taxon>
    </lineage>
</organism>
<feature type="transmembrane region" description="Helical" evidence="5">
    <location>
        <begin position="64"/>
        <end position="83"/>
    </location>
</feature>
<protein>
    <submittedName>
        <fullName evidence="7">Fusaric acid resistance family protein</fullName>
    </submittedName>
</protein>
<dbReference type="InterPro" id="IPR049453">
    <property type="entry name" value="Memb_transporter_dom"/>
</dbReference>
<evidence type="ECO:0000313" key="8">
    <source>
        <dbReference type="Proteomes" id="UP000248916"/>
    </source>
</evidence>
<comment type="subcellular location">
    <subcellularLocation>
        <location evidence="1">Membrane</location>
        <topology evidence="1">Multi-pass membrane protein</topology>
    </subcellularLocation>
</comment>
<evidence type="ECO:0000313" key="7">
    <source>
        <dbReference type="EMBL" id="PZX19001.1"/>
    </source>
</evidence>
<feature type="transmembrane region" description="Helical" evidence="5">
    <location>
        <begin position="133"/>
        <end position="153"/>
    </location>
</feature>
<feature type="transmembrane region" description="Helical" evidence="5">
    <location>
        <begin position="264"/>
        <end position="281"/>
    </location>
</feature>
<keyword evidence="4 5" id="KW-0472">Membrane</keyword>
<evidence type="ECO:0000256" key="2">
    <source>
        <dbReference type="ARBA" id="ARBA00022692"/>
    </source>
</evidence>
<dbReference type="GO" id="GO:0016020">
    <property type="term" value="C:membrane"/>
    <property type="evidence" value="ECO:0007669"/>
    <property type="project" value="UniProtKB-SubCell"/>
</dbReference>
<keyword evidence="3 5" id="KW-1133">Transmembrane helix</keyword>
<gene>
    <name evidence="7" type="ORF">LX81_00695</name>
</gene>
<dbReference type="AlphaFoldDB" id="A0A2W7NEY8"/>
<feature type="transmembrane region" description="Helical" evidence="5">
    <location>
        <begin position="293"/>
        <end position="317"/>
    </location>
</feature>
<evidence type="ECO:0000256" key="5">
    <source>
        <dbReference type="SAM" id="Phobius"/>
    </source>
</evidence>
<feature type="transmembrane region" description="Helical" evidence="5">
    <location>
        <begin position="169"/>
        <end position="191"/>
    </location>
</feature>
<feature type="transmembrane region" description="Helical" evidence="5">
    <location>
        <begin position="21"/>
        <end position="52"/>
    </location>
</feature>
<feature type="domain" description="Integral membrane bound transporter" evidence="6">
    <location>
        <begin position="186"/>
        <end position="304"/>
    </location>
</feature>
<comment type="caution">
    <text evidence="7">The sequence shown here is derived from an EMBL/GenBank/DDBJ whole genome shotgun (WGS) entry which is preliminary data.</text>
</comment>
<name>A0A2W7NEY8_9RHOB</name>
<feature type="transmembrane region" description="Helical" evidence="5">
    <location>
        <begin position="197"/>
        <end position="216"/>
    </location>
</feature>
<feature type="transmembrane region" description="Helical" evidence="5">
    <location>
        <begin position="90"/>
        <end position="113"/>
    </location>
</feature>
<reference evidence="7 8" key="1">
    <citation type="submission" date="2018-06" db="EMBL/GenBank/DDBJ databases">
        <title>Genomic Encyclopedia of Archaeal and Bacterial Type Strains, Phase II (KMG-II): from individual species to whole genera.</title>
        <authorList>
            <person name="Goeker M."/>
        </authorList>
    </citation>
    <scope>NUCLEOTIDE SEQUENCE [LARGE SCALE GENOMIC DNA]</scope>
    <source>
        <strain evidence="7 8">DSM 22009</strain>
    </source>
</reference>